<dbReference type="Pfam" id="PF18962">
    <property type="entry name" value="Por_Secre_tail"/>
    <property type="match status" value="1"/>
</dbReference>
<keyword evidence="2" id="KW-1133">Transmembrane helix</keyword>
<protein>
    <submittedName>
        <fullName evidence="4">T9SS type A sorting domain-containing protein</fullName>
    </submittedName>
</protein>
<dbReference type="InterPro" id="IPR026444">
    <property type="entry name" value="Secre_tail"/>
</dbReference>
<reference evidence="4 5" key="1">
    <citation type="submission" date="2019-08" db="EMBL/GenBank/DDBJ databases">
        <title>Genome of Luteibaculum oceani JCM 18817.</title>
        <authorList>
            <person name="Bowman J.P."/>
        </authorList>
    </citation>
    <scope>NUCLEOTIDE SEQUENCE [LARGE SCALE GENOMIC DNA]</scope>
    <source>
        <strain evidence="4 5">JCM 18817</strain>
    </source>
</reference>
<accession>A0A5C6VAR9</accession>
<dbReference type="Gene3D" id="2.60.120.380">
    <property type="match status" value="1"/>
</dbReference>
<evidence type="ECO:0000313" key="4">
    <source>
        <dbReference type="EMBL" id="TXC81950.1"/>
    </source>
</evidence>
<keyword evidence="2" id="KW-0472">Membrane</keyword>
<evidence type="ECO:0000259" key="3">
    <source>
        <dbReference type="Pfam" id="PF18962"/>
    </source>
</evidence>
<dbReference type="Proteomes" id="UP000321168">
    <property type="component" value="Unassembled WGS sequence"/>
</dbReference>
<proteinExistence type="predicted"/>
<keyword evidence="5" id="KW-1185">Reference proteome</keyword>
<evidence type="ECO:0000256" key="2">
    <source>
        <dbReference type="SAM" id="Phobius"/>
    </source>
</evidence>
<name>A0A5C6VAR9_9FLAO</name>
<feature type="transmembrane region" description="Helical" evidence="2">
    <location>
        <begin position="20"/>
        <end position="39"/>
    </location>
</feature>
<keyword evidence="1" id="KW-0732">Signal</keyword>
<dbReference type="EMBL" id="VORB01000002">
    <property type="protein sequence ID" value="TXC81950.1"/>
    <property type="molecule type" value="Genomic_DNA"/>
</dbReference>
<comment type="caution">
    <text evidence="4">The sequence shown here is derived from an EMBL/GenBank/DDBJ whole genome shotgun (WGS) entry which is preliminary data.</text>
</comment>
<evidence type="ECO:0000256" key="1">
    <source>
        <dbReference type="ARBA" id="ARBA00022729"/>
    </source>
</evidence>
<organism evidence="4 5">
    <name type="scientific">Luteibaculum oceani</name>
    <dbReference type="NCBI Taxonomy" id="1294296"/>
    <lineage>
        <taxon>Bacteria</taxon>
        <taxon>Pseudomonadati</taxon>
        <taxon>Bacteroidota</taxon>
        <taxon>Flavobacteriia</taxon>
        <taxon>Flavobacteriales</taxon>
        <taxon>Luteibaculaceae</taxon>
        <taxon>Luteibaculum</taxon>
    </lineage>
</organism>
<sequence>MIFSKLNLAYPQRHLKRFRVIFGGDIKFILCLVVLVFTTNQAVNAQLNCSGAAELALNQTYSGTTVGGNSNVSTYNNDPWWQLTGPEKVHELNWPGGNVLISLTNKSAGLDLILLNACDNNDFAYSGGGNSGTADSYINAYLDQGLYYVIVDGWQGASGTYDLFVQQKIPVNINGVTRTFVLNNGTLYEEVGQQLIPIESNVISVEKDWGYVTNVSTGEGVDANVLSIMKQGEEKPRMFLNENFNTQYLKQKLDCQQFPIFLYGDKVYYQDVQTLDNCDVLRCENGNALVHTREGKIKLHTPAGQEKWVDVDQIITVAGISYIIKSSDKSVWELTRPGSQSRQISNSAVLLQDNDNQLIKIDAEGKYSRWNGENWKSITPLFTGVSPEASDEGFWCFWQPKTLLESSNVQLDHIKGLKVSSTGEITVGIIPKTGNCEEFLWRVVDAGNGKKYIFNKAKGDTMLALSNQNTLIFSKTEGKKLWDVQVSNKEVYGTNGYQVIGDNGNKALEYVFGVALGDFVQSGSTQTWLFQFNQMVRDYFLPVPTRSNLETHYTDNPNFNLSTDASEIESAYNKFLKASNGVTIFSTNTCSDWVTVNYYLTVDNMMNAVKKPKPADPKVNPSLINELDVMAGQSLVIIGKNDLNYSVPNYYFTKGFNSFSVASLRGSAGYLAPRRWILVSEELTCKTGIVNRPMDTGFRRFDHGVHEFGHALQELCNWIAIVDANDMCNDERNASSECFCYDMQNWFNSNGNSNLYPGLRASKWWTPQSQGVSAEQRAEVMKRIFEEENTWMPPKVLRQNGYTPSGPTKESTSVGVLNVVKYSLKVFPNPAEDFLTIDVAQANDLKVTLIDFGGKQVFESDLNQGINNIPCKNWDSGVYMLLINGPRGTQVKKVVIK</sequence>
<dbReference type="AlphaFoldDB" id="A0A5C6VAR9"/>
<dbReference type="NCBIfam" id="TIGR04183">
    <property type="entry name" value="Por_Secre_tail"/>
    <property type="match status" value="1"/>
</dbReference>
<evidence type="ECO:0000313" key="5">
    <source>
        <dbReference type="Proteomes" id="UP000321168"/>
    </source>
</evidence>
<dbReference type="RefSeq" id="WP_147012989.1">
    <property type="nucleotide sequence ID" value="NZ_VORB01000002.1"/>
</dbReference>
<dbReference type="OrthoDB" id="964745at2"/>
<keyword evidence="2" id="KW-0812">Transmembrane</keyword>
<feature type="domain" description="Secretion system C-terminal sorting" evidence="3">
    <location>
        <begin position="826"/>
        <end position="896"/>
    </location>
</feature>
<gene>
    <name evidence="4" type="ORF">FRX97_02330</name>
</gene>